<dbReference type="EMBL" id="CM037159">
    <property type="protein sequence ID" value="KAH7866728.1"/>
    <property type="molecule type" value="Genomic_DNA"/>
</dbReference>
<comment type="caution">
    <text evidence="1">The sequence shown here is derived from an EMBL/GenBank/DDBJ whole genome shotgun (WGS) entry which is preliminary data.</text>
</comment>
<dbReference type="Proteomes" id="UP000828048">
    <property type="component" value="Chromosome 9"/>
</dbReference>
<proteinExistence type="predicted"/>
<evidence type="ECO:0000313" key="1">
    <source>
        <dbReference type="EMBL" id="KAH7866728.1"/>
    </source>
</evidence>
<protein>
    <submittedName>
        <fullName evidence="1">Uncharacterized protein</fullName>
    </submittedName>
</protein>
<sequence length="208" mass="22974">MASSSISNAEANTNQPRETKFEKLTKRGRENQAKEVTKMEKTRWTSDAEQQNYSVKLVEALSQRSHGNSSPAAEVSHVAVRETADRLLAVAAKGRTRWSRSIVMSRLRLKLNPNKHKKQKKPKVAGDMRSKKPVAVAKKIPAVERKVRLLGRLVPGCRKLSFPNLLGEATDYIAALEMQVRAMTVLSGLLTGTESLAPQFDPLGSGRS</sequence>
<evidence type="ECO:0000313" key="2">
    <source>
        <dbReference type="Proteomes" id="UP000828048"/>
    </source>
</evidence>
<keyword evidence="2" id="KW-1185">Reference proteome</keyword>
<gene>
    <name evidence="1" type="ORF">Vadar_024131</name>
</gene>
<accession>A0ACB7ZL87</accession>
<reference evidence="1 2" key="1">
    <citation type="journal article" date="2021" name="Hortic Res">
        <title>High-quality reference genome and annotation aids understanding of berry development for evergreen blueberry (Vaccinium darrowii).</title>
        <authorList>
            <person name="Yu J."/>
            <person name="Hulse-Kemp A.M."/>
            <person name="Babiker E."/>
            <person name="Staton M."/>
        </authorList>
    </citation>
    <scope>NUCLEOTIDE SEQUENCE [LARGE SCALE GENOMIC DNA]</scope>
    <source>
        <strain evidence="2">cv. NJ 8807/NJ 8810</strain>
        <tissue evidence="1">Young leaf</tissue>
    </source>
</reference>
<name>A0ACB7ZL87_9ERIC</name>
<organism evidence="1 2">
    <name type="scientific">Vaccinium darrowii</name>
    <dbReference type="NCBI Taxonomy" id="229202"/>
    <lineage>
        <taxon>Eukaryota</taxon>
        <taxon>Viridiplantae</taxon>
        <taxon>Streptophyta</taxon>
        <taxon>Embryophyta</taxon>
        <taxon>Tracheophyta</taxon>
        <taxon>Spermatophyta</taxon>
        <taxon>Magnoliopsida</taxon>
        <taxon>eudicotyledons</taxon>
        <taxon>Gunneridae</taxon>
        <taxon>Pentapetalae</taxon>
        <taxon>asterids</taxon>
        <taxon>Ericales</taxon>
        <taxon>Ericaceae</taxon>
        <taxon>Vaccinioideae</taxon>
        <taxon>Vaccinieae</taxon>
        <taxon>Vaccinium</taxon>
    </lineage>
</organism>